<keyword evidence="3" id="KW-0479">Metal-binding</keyword>
<evidence type="ECO:0000256" key="5">
    <source>
        <dbReference type="ARBA" id="ARBA00022842"/>
    </source>
</evidence>
<dbReference type="AlphaFoldDB" id="A0A2H9TA58"/>
<comment type="caution">
    <text evidence="7">The sequence shown here is derived from an EMBL/GenBank/DDBJ whole genome shotgun (WGS) entry which is preliminary data.</text>
</comment>
<evidence type="ECO:0000256" key="3">
    <source>
        <dbReference type="ARBA" id="ARBA00022723"/>
    </source>
</evidence>
<comment type="cofactor">
    <cofactor evidence="1">
        <name>Mg(2+)</name>
        <dbReference type="ChEBI" id="CHEBI:18420"/>
    </cofactor>
</comment>
<keyword evidence="4 7" id="KW-0378">Hydrolase</keyword>
<dbReference type="Pfam" id="PF03372">
    <property type="entry name" value="Exo_endo_phos"/>
    <property type="match status" value="1"/>
</dbReference>
<dbReference type="InterPro" id="IPR037493">
    <property type="entry name" value="ExoIII-like"/>
</dbReference>
<reference evidence="7" key="1">
    <citation type="journal article" date="2017" name="Appl. Environ. Microbiol.">
        <title>Molecular characterization of an Endozoicomonas-like organism causing infection in king scallop Pecten maximus L.</title>
        <authorList>
            <person name="Cano I."/>
            <person name="van Aerle R."/>
            <person name="Ross S."/>
            <person name="Verner-Jeffreys D.W."/>
            <person name="Paley R.K."/>
            <person name="Rimmer G."/>
            <person name="Ryder D."/>
            <person name="Hooper P."/>
            <person name="Stone D."/>
            <person name="Feist S.W."/>
        </authorList>
    </citation>
    <scope>NUCLEOTIDE SEQUENCE</scope>
</reference>
<dbReference type="GO" id="GO:0046872">
    <property type="term" value="F:metal ion binding"/>
    <property type="evidence" value="ECO:0007669"/>
    <property type="project" value="UniProtKB-KW"/>
</dbReference>
<gene>
    <name evidence="7" type="primary">exoA_1</name>
    <name evidence="7" type="ORF">CI610_00936</name>
</gene>
<keyword evidence="5" id="KW-0460">Magnesium</keyword>
<evidence type="ECO:0000256" key="2">
    <source>
        <dbReference type="ARBA" id="ARBA00007092"/>
    </source>
</evidence>
<feature type="domain" description="Endonuclease/exonuclease/phosphatase" evidence="6">
    <location>
        <begin position="5"/>
        <end position="232"/>
    </location>
</feature>
<comment type="similarity">
    <text evidence="2">Belongs to the DNA repair enzymes AP/ExoA family.</text>
</comment>
<dbReference type="InterPro" id="IPR004808">
    <property type="entry name" value="AP_endonuc_1"/>
</dbReference>
<evidence type="ECO:0000256" key="1">
    <source>
        <dbReference type="ARBA" id="ARBA00001946"/>
    </source>
</evidence>
<dbReference type="EMBL" id="NSIT01000033">
    <property type="protein sequence ID" value="PJE80079.1"/>
    <property type="molecule type" value="Genomic_DNA"/>
</dbReference>
<dbReference type="SUPFAM" id="SSF56219">
    <property type="entry name" value="DNase I-like"/>
    <property type="match status" value="1"/>
</dbReference>
<dbReference type="PROSITE" id="PS51435">
    <property type="entry name" value="AP_NUCLEASE_F1_4"/>
    <property type="match status" value="1"/>
</dbReference>
<dbReference type="PANTHER" id="PTHR43250:SF2">
    <property type="entry name" value="EXODEOXYRIBONUCLEASE III"/>
    <property type="match status" value="1"/>
</dbReference>
<dbReference type="EC" id="3.1.11.2" evidence="7"/>
<dbReference type="InterPro" id="IPR005135">
    <property type="entry name" value="Endo/exonuclease/phosphatase"/>
</dbReference>
<dbReference type="GO" id="GO:0008311">
    <property type="term" value="F:double-stranded DNA 3'-5' DNA exonuclease activity"/>
    <property type="evidence" value="ECO:0007669"/>
    <property type="project" value="UniProtKB-EC"/>
</dbReference>
<evidence type="ECO:0000259" key="6">
    <source>
        <dbReference type="Pfam" id="PF03372"/>
    </source>
</evidence>
<proteinExistence type="inferred from homology"/>
<protein>
    <submittedName>
        <fullName evidence="7">Exodeoxyribonuclease</fullName>
        <ecNumber evidence="7">3.1.11.2</ecNumber>
    </submittedName>
</protein>
<accession>A0A2H9TA58</accession>
<organism evidence="7">
    <name type="scientific">invertebrate metagenome</name>
    <dbReference type="NCBI Taxonomy" id="1711999"/>
    <lineage>
        <taxon>unclassified sequences</taxon>
        <taxon>metagenomes</taxon>
        <taxon>organismal metagenomes</taxon>
    </lineage>
</organism>
<name>A0A2H9TA58_9ZZZZ</name>
<dbReference type="InterPro" id="IPR036691">
    <property type="entry name" value="Endo/exonu/phosph_ase_sf"/>
</dbReference>
<evidence type="ECO:0000313" key="7">
    <source>
        <dbReference type="EMBL" id="PJE80079.1"/>
    </source>
</evidence>
<sequence length="258" mass="29764">MRVISVNCEGIKSARENGLFSWILEQDADVVCLQDTREDETTMEADDNQLGGYFCYAYSGYNRKYNGGVAIYTRTAPKAIISGLGYPESDETGRYLQADFDKISIVSLYVPEGYNQESQNFKYRFLDGYAHQLNKQRRKRREFVMSGTWNIAHRKIDVANWREAESHSGFQSAERAWMEGLLGEMGFCDGYREIDRESGKYSWWEDESLKQENIGLRLDYQIVTPGMRHRVLNGGIYTGKAFSRHAPVIIDYDWELGV</sequence>
<dbReference type="Gene3D" id="3.60.10.10">
    <property type="entry name" value="Endonuclease/exonuclease/phosphatase"/>
    <property type="match status" value="1"/>
</dbReference>
<dbReference type="GO" id="GO:0006281">
    <property type="term" value="P:DNA repair"/>
    <property type="evidence" value="ECO:0007669"/>
    <property type="project" value="InterPro"/>
</dbReference>
<evidence type="ECO:0000256" key="4">
    <source>
        <dbReference type="ARBA" id="ARBA00022801"/>
    </source>
</evidence>
<dbReference type="NCBIfam" id="TIGR00633">
    <property type="entry name" value="xth"/>
    <property type="match status" value="1"/>
</dbReference>
<dbReference type="PANTHER" id="PTHR43250">
    <property type="entry name" value="EXODEOXYRIBONUCLEASE III"/>
    <property type="match status" value="1"/>
</dbReference>